<dbReference type="InterPro" id="IPR001387">
    <property type="entry name" value="Cro/C1-type_HTH"/>
</dbReference>
<name>A0ABZ1EMX6_9ACTN</name>
<feature type="domain" description="HTH cro/C1-type" evidence="1">
    <location>
        <begin position="61"/>
        <end position="110"/>
    </location>
</feature>
<dbReference type="EMBL" id="CP109071">
    <property type="protein sequence ID" value="WSA35609.1"/>
    <property type="molecule type" value="Genomic_DNA"/>
</dbReference>
<dbReference type="Gene3D" id="1.10.260.40">
    <property type="entry name" value="lambda repressor-like DNA-binding domains"/>
    <property type="match status" value="1"/>
</dbReference>
<evidence type="ECO:0000313" key="2">
    <source>
        <dbReference type="EMBL" id="WSA35609.1"/>
    </source>
</evidence>
<sequence>MAMNTRTATTAVLESQSAGYRGWRAHSQADPNWWIDGHFGGHSLADLLRQRDIGSLFRFLKSRGWSQATIAAATGTTENQVRAVIQGRQRVTSYDVLERIAESLGIPRGLMGLAYLPLGTSAESAGIPRPGSGQLSW</sequence>
<dbReference type="SMART" id="SM00530">
    <property type="entry name" value="HTH_XRE"/>
    <property type="match status" value="1"/>
</dbReference>
<protein>
    <submittedName>
        <fullName evidence="2">Helix-turn-helix domain-containing protein</fullName>
    </submittedName>
</protein>
<accession>A0ABZ1EMX6</accession>
<dbReference type="InterPro" id="IPR010982">
    <property type="entry name" value="Lambda_DNA-bd_dom_sf"/>
</dbReference>
<dbReference type="Proteomes" id="UP001334804">
    <property type="component" value="Chromosome"/>
</dbReference>
<dbReference type="PROSITE" id="PS50943">
    <property type="entry name" value="HTH_CROC1"/>
    <property type="match status" value="1"/>
</dbReference>
<keyword evidence="3" id="KW-1185">Reference proteome</keyword>
<proteinExistence type="predicted"/>
<organism evidence="2 3">
    <name type="scientific">Micromonospora peucetia</name>
    <dbReference type="NCBI Taxonomy" id="47871"/>
    <lineage>
        <taxon>Bacteria</taxon>
        <taxon>Bacillati</taxon>
        <taxon>Actinomycetota</taxon>
        <taxon>Actinomycetes</taxon>
        <taxon>Micromonosporales</taxon>
        <taxon>Micromonosporaceae</taxon>
        <taxon>Micromonospora</taxon>
    </lineage>
</organism>
<dbReference type="Pfam" id="PF01381">
    <property type="entry name" value="HTH_3"/>
    <property type="match status" value="1"/>
</dbReference>
<evidence type="ECO:0000313" key="3">
    <source>
        <dbReference type="Proteomes" id="UP001334804"/>
    </source>
</evidence>
<gene>
    <name evidence="2" type="ORF">OIE14_09615</name>
</gene>
<reference evidence="2 3" key="1">
    <citation type="submission" date="2022-10" db="EMBL/GenBank/DDBJ databases">
        <title>The complete genomes of actinobacterial strains from the NBC collection.</title>
        <authorList>
            <person name="Joergensen T.S."/>
            <person name="Alvarez Arevalo M."/>
            <person name="Sterndorff E.B."/>
            <person name="Faurdal D."/>
            <person name="Vuksanovic O."/>
            <person name="Mourched A.-S."/>
            <person name="Charusanti P."/>
            <person name="Shaw S."/>
            <person name="Blin K."/>
            <person name="Weber T."/>
        </authorList>
    </citation>
    <scope>NUCLEOTIDE SEQUENCE [LARGE SCALE GENOMIC DNA]</scope>
    <source>
        <strain evidence="2 3">NBC 01809</strain>
    </source>
</reference>
<evidence type="ECO:0000259" key="1">
    <source>
        <dbReference type="PROSITE" id="PS50943"/>
    </source>
</evidence>
<dbReference type="SUPFAM" id="SSF47413">
    <property type="entry name" value="lambda repressor-like DNA-binding domains"/>
    <property type="match status" value="1"/>
</dbReference>
<dbReference type="RefSeq" id="WP_326564695.1">
    <property type="nucleotide sequence ID" value="NZ_CP109071.1"/>
</dbReference>